<organism evidence="8 9">
    <name type="scientific">Candidatus Vogelbacteria bacterium CG10_big_fil_rev_8_21_14_0_10_49_38</name>
    <dbReference type="NCBI Taxonomy" id="1975043"/>
    <lineage>
        <taxon>Bacteria</taxon>
        <taxon>Candidatus Vogeliibacteriota</taxon>
    </lineage>
</organism>
<evidence type="ECO:0000313" key="8">
    <source>
        <dbReference type="EMBL" id="PIR46287.1"/>
    </source>
</evidence>
<keyword evidence="6" id="KW-0694">RNA-binding</keyword>
<evidence type="ECO:0000256" key="7">
    <source>
        <dbReference type="ARBA" id="ARBA00023016"/>
    </source>
</evidence>
<evidence type="ECO:0000256" key="1">
    <source>
        <dbReference type="ARBA" id="ARBA00006620"/>
    </source>
</evidence>
<dbReference type="AlphaFoldDB" id="A0A2H0RIK0"/>
<evidence type="ECO:0000256" key="4">
    <source>
        <dbReference type="ARBA" id="ARBA00022759"/>
    </source>
</evidence>
<reference evidence="8 9" key="1">
    <citation type="submission" date="2017-09" db="EMBL/GenBank/DDBJ databases">
        <title>Depth-based differentiation of microbial function through sediment-hosted aquifers and enrichment of novel symbionts in the deep terrestrial subsurface.</title>
        <authorList>
            <person name="Probst A.J."/>
            <person name="Ladd B."/>
            <person name="Jarett J.K."/>
            <person name="Geller-Mcgrath D.E."/>
            <person name="Sieber C.M."/>
            <person name="Emerson J.B."/>
            <person name="Anantharaman K."/>
            <person name="Thomas B.C."/>
            <person name="Malmstrom R."/>
            <person name="Stieglmeier M."/>
            <person name="Klingl A."/>
            <person name="Woyke T."/>
            <person name="Ryan C.M."/>
            <person name="Banfield J.F."/>
        </authorList>
    </citation>
    <scope>NUCLEOTIDE SEQUENCE [LARGE SCALE GENOMIC DNA]</scope>
    <source>
        <strain evidence="8">CG10_big_fil_rev_8_21_14_0_10_49_38</strain>
    </source>
</reference>
<protein>
    <recommendedName>
        <fullName evidence="10">Type II toxin-antitoxin system HicA family toxin</fullName>
    </recommendedName>
</protein>
<keyword evidence="2" id="KW-1277">Toxin-antitoxin system</keyword>
<gene>
    <name evidence="8" type="ORF">COV08_00780</name>
</gene>
<evidence type="ECO:0000256" key="2">
    <source>
        <dbReference type="ARBA" id="ARBA00022649"/>
    </source>
</evidence>
<keyword evidence="5" id="KW-0378">Hydrolase</keyword>
<keyword evidence="7" id="KW-0346">Stress response</keyword>
<dbReference type="GO" id="GO:0003729">
    <property type="term" value="F:mRNA binding"/>
    <property type="evidence" value="ECO:0007669"/>
    <property type="project" value="InterPro"/>
</dbReference>
<dbReference type="Pfam" id="PF07927">
    <property type="entry name" value="HicA_toxin"/>
    <property type="match status" value="1"/>
</dbReference>
<dbReference type="InterPro" id="IPR038570">
    <property type="entry name" value="HicA_sf"/>
</dbReference>
<evidence type="ECO:0000313" key="9">
    <source>
        <dbReference type="Proteomes" id="UP000230431"/>
    </source>
</evidence>
<evidence type="ECO:0000256" key="3">
    <source>
        <dbReference type="ARBA" id="ARBA00022722"/>
    </source>
</evidence>
<dbReference type="EMBL" id="PCYK01000004">
    <property type="protein sequence ID" value="PIR46287.1"/>
    <property type="molecule type" value="Genomic_DNA"/>
</dbReference>
<proteinExistence type="inferred from homology"/>
<comment type="caution">
    <text evidence="8">The sequence shown here is derived from an EMBL/GenBank/DDBJ whole genome shotgun (WGS) entry which is preliminary data.</text>
</comment>
<name>A0A2H0RIK0_9BACT</name>
<dbReference type="Proteomes" id="UP000230431">
    <property type="component" value="Unassembled WGS sequence"/>
</dbReference>
<sequence>MLKFLVPLTPNKLRILSGREIIKFLERHDFVTHAIHGSHAKLKRIIDERTQTLVIPLHDEIAKGTLRDIYNQILEYLPESARVKNLFFTD</sequence>
<evidence type="ECO:0008006" key="10">
    <source>
        <dbReference type="Google" id="ProtNLM"/>
    </source>
</evidence>
<dbReference type="Gene3D" id="3.30.920.30">
    <property type="entry name" value="Hypothetical protein"/>
    <property type="match status" value="1"/>
</dbReference>
<dbReference type="SUPFAM" id="SSF54786">
    <property type="entry name" value="YcfA/nrd intein domain"/>
    <property type="match status" value="1"/>
</dbReference>
<accession>A0A2H0RIK0</accession>
<evidence type="ECO:0000256" key="5">
    <source>
        <dbReference type="ARBA" id="ARBA00022801"/>
    </source>
</evidence>
<evidence type="ECO:0000256" key="6">
    <source>
        <dbReference type="ARBA" id="ARBA00022884"/>
    </source>
</evidence>
<keyword evidence="4" id="KW-0255">Endonuclease</keyword>
<dbReference type="GO" id="GO:0004519">
    <property type="term" value="F:endonuclease activity"/>
    <property type="evidence" value="ECO:0007669"/>
    <property type="project" value="UniProtKB-KW"/>
</dbReference>
<comment type="similarity">
    <text evidence="1">Belongs to the HicA mRNA interferase family.</text>
</comment>
<dbReference type="GO" id="GO:0016787">
    <property type="term" value="F:hydrolase activity"/>
    <property type="evidence" value="ECO:0007669"/>
    <property type="project" value="UniProtKB-KW"/>
</dbReference>
<dbReference type="InterPro" id="IPR012933">
    <property type="entry name" value="HicA_mRNA_interferase"/>
</dbReference>
<keyword evidence="3" id="KW-0540">Nuclease</keyword>